<feature type="modified residue" description="4-aspartylphosphate" evidence="3">
    <location>
        <position position="54"/>
    </location>
</feature>
<reference evidence="5 6" key="1">
    <citation type="journal article" date="2012" name="J. Bacteriol.">
        <title>Complete genome sequences of Desulfosporosinus orientis DSM765T, Desulfosporosinus youngiae DSM17734T, Desulfosporosinus meridiei DSM13257T, and Desulfosporosinus acidiphilus DSM22704T.</title>
        <authorList>
            <person name="Pester M."/>
            <person name="Brambilla E."/>
            <person name="Alazard D."/>
            <person name="Rattei T."/>
            <person name="Weinmaier T."/>
            <person name="Han J."/>
            <person name="Lucas S."/>
            <person name="Lapidus A."/>
            <person name="Cheng J.F."/>
            <person name="Goodwin L."/>
            <person name="Pitluck S."/>
            <person name="Peters L."/>
            <person name="Ovchinnikova G."/>
            <person name="Teshima H."/>
            <person name="Detter J.C."/>
            <person name="Han C.S."/>
            <person name="Tapia R."/>
            <person name="Land M.L."/>
            <person name="Hauser L."/>
            <person name="Kyrpides N.C."/>
            <person name="Ivanova N.N."/>
            <person name="Pagani I."/>
            <person name="Huntmann M."/>
            <person name="Wei C.L."/>
            <person name="Davenport K.W."/>
            <person name="Daligault H."/>
            <person name="Chain P.S."/>
            <person name="Chen A."/>
            <person name="Mavromatis K."/>
            <person name="Markowitz V."/>
            <person name="Szeto E."/>
            <person name="Mikhailova N."/>
            <person name="Pati A."/>
            <person name="Wagner M."/>
            <person name="Woyke T."/>
            <person name="Ollivier B."/>
            <person name="Klenk H.P."/>
            <person name="Spring S."/>
            <person name="Loy A."/>
        </authorList>
    </citation>
    <scope>NUCLEOTIDE SEQUENCE [LARGE SCALE GENOMIC DNA]</scope>
    <source>
        <strain evidence="6">DSM 22704 / JCM 16185 / SJ4</strain>
    </source>
</reference>
<accession>I4D706</accession>
<dbReference type="AlphaFoldDB" id="I4D706"/>
<dbReference type="RefSeq" id="WP_014827577.1">
    <property type="nucleotide sequence ID" value="NC_018068.1"/>
</dbReference>
<comment type="function">
    <text evidence="2">May play the central regulatory role in sporulation. It may be an element of the effector pathway responsible for the activation of sporulation genes in response to nutritional stress. Spo0A may act in concert with spo0H (a sigma factor) to control the expression of some genes that are critical to the sporulation process.</text>
</comment>
<proteinExistence type="predicted"/>
<dbReference type="InterPro" id="IPR051677">
    <property type="entry name" value="AfsR-DnrI-RedD_regulator"/>
</dbReference>
<dbReference type="STRING" id="646529.Desaci_2647"/>
<evidence type="ECO:0000259" key="4">
    <source>
        <dbReference type="PROSITE" id="PS50110"/>
    </source>
</evidence>
<protein>
    <recommendedName>
        <fullName evidence="1">Stage 0 sporulation protein A homolog</fullName>
    </recommendedName>
</protein>
<dbReference type="HOGENOM" id="CLU_000445_14_3_9"/>
<dbReference type="KEGG" id="dai:Desaci_2647"/>
<feature type="domain" description="Response regulatory" evidence="4">
    <location>
        <begin position="3"/>
        <end position="117"/>
    </location>
</feature>
<evidence type="ECO:0000256" key="2">
    <source>
        <dbReference type="ARBA" id="ARBA00024867"/>
    </source>
</evidence>
<gene>
    <name evidence="5" type="ordered locus">Desaci_2647</name>
</gene>
<dbReference type="Gene3D" id="1.10.10.10">
    <property type="entry name" value="Winged helix-like DNA-binding domain superfamily/Winged helix DNA-binding domain"/>
    <property type="match status" value="1"/>
</dbReference>
<dbReference type="eggNOG" id="COG3947">
    <property type="taxonomic scope" value="Bacteria"/>
</dbReference>
<evidence type="ECO:0000256" key="1">
    <source>
        <dbReference type="ARBA" id="ARBA00018672"/>
    </source>
</evidence>
<dbReference type="PANTHER" id="PTHR35807:SF2">
    <property type="entry name" value="TRANSCRIPTIONAL ACTIVATOR DOMAIN"/>
    <property type="match status" value="1"/>
</dbReference>
<evidence type="ECO:0000313" key="5">
    <source>
        <dbReference type="EMBL" id="AFM41580.1"/>
    </source>
</evidence>
<dbReference type="InterPro" id="IPR011006">
    <property type="entry name" value="CheY-like_superfamily"/>
</dbReference>
<name>I4D706_DESAJ</name>
<dbReference type="InterPro" id="IPR001789">
    <property type="entry name" value="Sig_transdc_resp-reg_receiver"/>
</dbReference>
<dbReference type="SMART" id="SM00448">
    <property type="entry name" value="REC"/>
    <property type="match status" value="1"/>
</dbReference>
<dbReference type="OrthoDB" id="3190595at2"/>
<dbReference type="PANTHER" id="PTHR35807">
    <property type="entry name" value="TRANSCRIPTIONAL REGULATOR REDD-RELATED"/>
    <property type="match status" value="1"/>
</dbReference>
<dbReference type="GO" id="GO:0000160">
    <property type="term" value="P:phosphorelay signal transduction system"/>
    <property type="evidence" value="ECO:0007669"/>
    <property type="project" value="InterPro"/>
</dbReference>
<evidence type="ECO:0000256" key="3">
    <source>
        <dbReference type="PROSITE-ProRule" id="PRU00169"/>
    </source>
</evidence>
<dbReference type="Pfam" id="PF00072">
    <property type="entry name" value="Response_reg"/>
    <property type="match status" value="1"/>
</dbReference>
<organism evidence="5 6">
    <name type="scientific">Desulfosporosinus acidiphilus (strain DSM 22704 / JCM 16185 / SJ4)</name>
    <dbReference type="NCBI Taxonomy" id="646529"/>
    <lineage>
        <taxon>Bacteria</taxon>
        <taxon>Bacillati</taxon>
        <taxon>Bacillota</taxon>
        <taxon>Clostridia</taxon>
        <taxon>Eubacteriales</taxon>
        <taxon>Desulfitobacteriaceae</taxon>
        <taxon>Desulfosporosinus</taxon>
    </lineage>
</organism>
<dbReference type="InterPro" id="IPR036388">
    <property type="entry name" value="WH-like_DNA-bd_sf"/>
</dbReference>
<sequence length="288" mass="33684">MIRTILVDDEPVILEDLKLMIKDFKNIEVVGAYTDPQEVLQELSILRPDCAFLDIEMSDLNGIELAAKLSEKYPDIEVMFITAYNHYATQAFEVNAIEYILKPVRPERLAKAITKISQKIKYRKSLAHVSLKIRSFGNFEVFVGHKPIRWTRTKPRELLAYLLQNDGKWVDKYKICDDLWRTLKPEKALASLQTAVWAIRKTLSQSGCMAKINYAHDSYQLNLPETEWDLQQFDDAYDIFLRTGLAERGKEAELLYTGEYLNGEDWLWADLIRESYAQKYRNLKQRLY</sequence>
<dbReference type="Proteomes" id="UP000002892">
    <property type="component" value="Chromosome"/>
</dbReference>
<dbReference type="Gene3D" id="3.40.50.2300">
    <property type="match status" value="1"/>
</dbReference>
<dbReference type="SUPFAM" id="SSF52172">
    <property type="entry name" value="CheY-like"/>
    <property type="match status" value="1"/>
</dbReference>
<keyword evidence="6" id="KW-1185">Reference proteome</keyword>
<dbReference type="PROSITE" id="PS50110">
    <property type="entry name" value="RESPONSE_REGULATORY"/>
    <property type="match status" value="1"/>
</dbReference>
<evidence type="ECO:0000313" key="6">
    <source>
        <dbReference type="Proteomes" id="UP000002892"/>
    </source>
</evidence>
<dbReference type="EMBL" id="CP003639">
    <property type="protein sequence ID" value="AFM41580.1"/>
    <property type="molecule type" value="Genomic_DNA"/>
</dbReference>
<keyword evidence="3" id="KW-0597">Phosphoprotein</keyword>